<dbReference type="PANTHER" id="PTHR24292">
    <property type="entry name" value="CYTOCHROME P450"/>
    <property type="match status" value="1"/>
</dbReference>
<dbReference type="EnsemblMetazoa" id="SCAU014237-RA">
    <property type="protein sequence ID" value="SCAU014237-PA"/>
    <property type="gene ID" value="SCAU014237"/>
</dbReference>
<dbReference type="CDD" id="cd11056">
    <property type="entry name" value="CYP6-like"/>
    <property type="match status" value="1"/>
</dbReference>
<evidence type="ECO:0000256" key="4">
    <source>
        <dbReference type="ARBA" id="ARBA00004406"/>
    </source>
</evidence>
<accession>A0A1I8Q640</accession>
<organism evidence="16 17">
    <name type="scientific">Stomoxys calcitrans</name>
    <name type="common">Stable fly</name>
    <name type="synonym">Conops calcitrans</name>
    <dbReference type="NCBI Taxonomy" id="35570"/>
    <lineage>
        <taxon>Eukaryota</taxon>
        <taxon>Metazoa</taxon>
        <taxon>Ecdysozoa</taxon>
        <taxon>Arthropoda</taxon>
        <taxon>Hexapoda</taxon>
        <taxon>Insecta</taxon>
        <taxon>Pterygota</taxon>
        <taxon>Neoptera</taxon>
        <taxon>Endopterygota</taxon>
        <taxon>Diptera</taxon>
        <taxon>Brachycera</taxon>
        <taxon>Muscomorpha</taxon>
        <taxon>Muscoidea</taxon>
        <taxon>Muscidae</taxon>
        <taxon>Stomoxys</taxon>
    </lineage>
</organism>
<comment type="cofactor">
    <cofactor evidence="1 14">
        <name>heme</name>
        <dbReference type="ChEBI" id="CHEBI:30413"/>
    </cofactor>
</comment>
<keyword evidence="11 14" id="KW-0408">Iron</keyword>
<evidence type="ECO:0000256" key="3">
    <source>
        <dbReference type="ARBA" id="ARBA00004174"/>
    </source>
</evidence>
<dbReference type="OrthoDB" id="2789670at2759"/>
<evidence type="ECO:0000256" key="6">
    <source>
        <dbReference type="ARBA" id="ARBA00022617"/>
    </source>
</evidence>
<evidence type="ECO:0000256" key="10">
    <source>
        <dbReference type="ARBA" id="ARBA00023002"/>
    </source>
</evidence>
<keyword evidence="12 15" id="KW-0503">Monooxygenase</keyword>
<keyword evidence="8" id="KW-0256">Endoplasmic reticulum</keyword>
<dbReference type="PRINTS" id="PR00385">
    <property type="entry name" value="P450"/>
</dbReference>
<reference evidence="16" key="1">
    <citation type="submission" date="2020-05" db="UniProtKB">
        <authorList>
            <consortium name="EnsemblMetazoa"/>
        </authorList>
    </citation>
    <scope>IDENTIFICATION</scope>
    <source>
        <strain evidence="16">USDA</strain>
    </source>
</reference>
<dbReference type="GO" id="GO:0016705">
    <property type="term" value="F:oxidoreductase activity, acting on paired donors, with incorporation or reduction of molecular oxygen"/>
    <property type="evidence" value="ECO:0007669"/>
    <property type="project" value="InterPro"/>
</dbReference>
<dbReference type="Pfam" id="PF00067">
    <property type="entry name" value="p450"/>
    <property type="match status" value="1"/>
</dbReference>
<evidence type="ECO:0000256" key="1">
    <source>
        <dbReference type="ARBA" id="ARBA00001971"/>
    </source>
</evidence>
<dbReference type="InterPro" id="IPR036396">
    <property type="entry name" value="Cyt_P450_sf"/>
</dbReference>
<evidence type="ECO:0000256" key="11">
    <source>
        <dbReference type="ARBA" id="ARBA00023004"/>
    </source>
</evidence>
<evidence type="ECO:0000313" key="16">
    <source>
        <dbReference type="EnsemblMetazoa" id="SCAU014237-PA"/>
    </source>
</evidence>
<dbReference type="Proteomes" id="UP000095300">
    <property type="component" value="Unassembled WGS sequence"/>
</dbReference>
<dbReference type="InterPro" id="IPR001128">
    <property type="entry name" value="Cyt_P450"/>
</dbReference>
<evidence type="ECO:0000256" key="9">
    <source>
        <dbReference type="ARBA" id="ARBA00022848"/>
    </source>
</evidence>
<dbReference type="STRING" id="35570.A0A1I8Q640"/>
<dbReference type="AlphaFoldDB" id="A0A1I8Q640"/>
<evidence type="ECO:0000313" key="17">
    <source>
        <dbReference type="Proteomes" id="UP000095300"/>
    </source>
</evidence>
<comment type="similarity">
    <text evidence="5 15">Belongs to the cytochrome P450 family.</text>
</comment>
<dbReference type="GO" id="GO:0005506">
    <property type="term" value="F:iron ion binding"/>
    <property type="evidence" value="ECO:0007669"/>
    <property type="project" value="InterPro"/>
</dbReference>
<evidence type="ECO:0000256" key="5">
    <source>
        <dbReference type="ARBA" id="ARBA00010617"/>
    </source>
</evidence>
<sequence>MQYLKVDAIDKKHSSYFMHLVLDAMKYRQENNIHRPDMINLLMEARGMIPSAHVSKSQNHQWTDMEMVAQCFLFYLAGFETTAGLMSLASHELMENPDVQNRLYEEIQQTDEELEGQQLTYEALQKMTYMEMVVSEVLRKWPIPLSTDRMCNKDFEYVSTSTGERVVIKKGDVIRIPICGIHLDPKYYENPNVIDPERFNEENKSKIQYGTYLPFGMGPRSCIGNRFALLEAKAFLYYLLRDYRLEPSPKSCIPLVLDPKSVNLMAKNGFWIKFIPRKS</sequence>
<dbReference type="PRINTS" id="PR00463">
    <property type="entry name" value="EP450I"/>
</dbReference>
<dbReference type="GO" id="GO:0004497">
    <property type="term" value="F:monooxygenase activity"/>
    <property type="evidence" value="ECO:0007669"/>
    <property type="project" value="UniProtKB-KW"/>
</dbReference>
<evidence type="ECO:0000256" key="13">
    <source>
        <dbReference type="ARBA" id="ARBA00023136"/>
    </source>
</evidence>
<proteinExistence type="inferred from homology"/>
<keyword evidence="17" id="KW-1185">Reference proteome</keyword>
<evidence type="ECO:0000256" key="8">
    <source>
        <dbReference type="ARBA" id="ARBA00022824"/>
    </source>
</evidence>
<dbReference type="InterPro" id="IPR050476">
    <property type="entry name" value="Insect_CytP450_Detox"/>
</dbReference>
<evidence type="ECO:0000256" key="15">
    <source>
        <dbReference type="RuleBase" id="RU000461"/>
    </source>
</evidence>
<gene>
    <name evidence="16" type="primary">106095398</name>
</gene>
<dbReference type="GO" id="GO:0005789">
    <property type="term" value="C:endoplasmic reticulum membrane"/>
    <property type="evidence" value="ECO:0007669"/>
    <property type="project" value="UniProtKB-SubCell"/>
</dbReference>
<evidence type="ECO:0000256" key="12">
    <source>
        <dbReference type="ARBA" id="ARBA00023033"/>
    </source>
</evidence>
<dbReference type="VEuPathDB" id="VectorBase:SCAU014237"/>
<dbReference type="SUPFAM" id="SSF48264">
    <property type="entry name" value="Cytochrome P450"/>
    <property type="match status" value="1"/>
</dbReference>
<dbReference type="PANTHER" id="PTHR24292:SF54">
    <property type="entry name" value="CYP9F3-RELATED"/>
    <property type="match status" value="1"/>
</dbReference>
<keyword evidence="10 15" id="KW-0560">Oxidoreductase</keyword>
<keyword evidence="13" id="KW-0472">Membrane</keyword>
<dbReference type="InterPro" id="IPR002401">
    <property type="entry name" value="Cyt_P450_E_grp-I"/>
</dbReference>
<dbReference type="PROSITE" id="PS00086">
    <property type="entry name" value="CYTOCHROME_P450"/>
    <property type="match status" value="1"/>
</dbReference>
<evidence type="ECO:0000256" key="7">
    <source>
        <dbReference type="ARBA" id="ARBA00022723"/>
    </source>
</evidence>
<feature type="binding site" description="axial binding residue" evidence="14">
    <location>
        <position position="222"/>
    </location>
    <ligand>
        <name>heme</name>
        <dbReference type="ChEBI" id="CHEBI:30413"/>
    </ligand>
    <ligandPart>
        <name>Fe</name>
        <dbReference type="ChEBI" id="CHEBI:18248"/>
    </ligandPart>
</feature>
<keyword evidence="7 14" id="KW-0479">Metal-binding</keyword>
<dbReference type="GO" id="GO:0020037">
    <property type="term" value="F:heme binding"/>
    <property type="evidence" value="ECO:0007669"/>
    <property type="project" value="InterPro"/>
</dbReference>
<comment type="subcellular location">
    <subcellularLocation>
        <location evidence="4">Endoplasmic reticulum membrane</location>
        <topology evidence="4">Peripheral membrane protein</topology>
    </subcellularLocation>
    <subcellularLocation>
        <location evidence="3">Microsome membrane</location>
        <topology evidence="3">Peripheral membrane protein</topology>
    </subcellularLocation>
</comment>
<evidence type="ECO:0000256" key="2">
    <source>
        <dbReference type="ARBA" id="ARBA00003690"/>
    </source>
</evidence>
<protein>
    <recommendedName>
        <fullName evidence="18">Cytochrome P450</fullName>
    </recommendedName>
</protein>
<dbReference type="InterPro" id="IPR017972">
    <property type="entry name" value="Cyt_P450_CS"/>
</dbReference>
<name>A0A1I8Q640_STOCA</name>
<dbReference type="Gene3D" id="1.10.630.10">
    <property type="entry name" value="Cytochrome P450"/>
    <property type="match status" value="1"/>
</dbReference>
<comment type="function">
    <text evidence="2">May be involved in the metabolism of insect hormones and in the breakdown of synthetic insecticides.</text>
</comment>
<evidence type="ECO:0008006" key="18">
    <source>
        <dbReference type="Google" id="ProtNLM"/>
    </source>
</evidence>
<keyword evidence="6 14" id="KW-0349">Heme</keyword>
<evidence type="ECO:0000256" key="14">
    <source>
        <dbReference type="PIRSR" id="PIRSR602401-1"/>
    </source>
</evidence>
<keyword evidence="9" id="KW-0492">Microsome</keyword>